<dbReference type="EMBL" id="DRUZ01000010">
    <property type="protein sequence ID" value="HHS01065.1"/>
    <property type="molecule type" value="Genomic_DNA"/>
</dbReference>
<name>A0A7C5V4C9_9FIRM</name>
<feature type="transmembrane region" description="Helical" evidence="1">
    <location>
        <begin position="12"/>
        <end position="35"/>
    </location>
</feature>
<protein>
    <submittedName>
        <fullName evidence="2">Uncharacterized protein</fullName>
    </submittedName>
</protein>
<proteinExistence type="predicted"/>
<evidence type="ECO:0000256" key="1">
    <source>
        <dbReference type="SAM" id="Phobius"/>
    </source>
</evidence>
<keyword evidence="1" id="KW-0472">Membrane</keyword>
<organism evidence="2">
    <name type="scientific">Caldicellulosiruptor owensensis</name>
    <dbReference type="NCBI Taxonomy" id="55205"/>
    <lineage>
        <taxon>Bacteria</taxon>
        <taxon>Bacillati</taxon>
        <taxon>Bacillota</taxon>
        <taxon>Bacillota incertae sedis</taxon>
        <taxon>Caldicellulosiruptorales</taxon>
        <taxon>Caldicellulosiruptoraceae</taxon>
        <taxon>Caldicellulosiruptor</taxon>
    </lineage>
</organism>
<evidence type="ECO:0000313" key="2">
    <source>
        <dbReference type="EMBL" id="HHS01065.1"/>
    </source>
</evidence>
<accession>A0A7C5V4C9</accession>
<keyword evidence="1" id="KW-0812">Transmembrane</keyword>
<sequence length="354" mass="40724">MIQQRLFKRFLIAIVGFVTAILLTPSTWVSLLNSISPVLKDRVLETINTMQNKAGYAWYAFTQFCSNLAYSFHKYTDPVLNRYFGYNPDTDGFAGIIIVAIMCYFQGYVIVWLVKKLYEKFSIYSTDRIINTGKLKDGVVLVLEPRKDIYITSQQEALRVLKLLRNFNRKAKAAALRREMSMTLLLDENKKLLLALIDNIGSTITVVPTTHEVVYSYNVSFNGRCRSVIVAHTHPGIVPPGSKLYTYSYPLPSQNDRTYHLELQRAIHPVKVIDHFVLPAIDSVSPYSIVHDSWLPVKSKRVRPYPRRVFKVIYNGFKENKTMMPTMVGIKLKYLDNYKPETKQGVGNYENVRN</sequence>
<reference evidence="2" key="1">
    <citation type="journal article" date="2020" name="mSystems">
        <title>Genome- and Community-Level Interaction Insights into Carbon Utilization and Element Cycling Functions of Hydrothermarchaeota in Hydrothermal Sediment.</title>
        <authorList>
            <person name="Zhou Z."/>
            <person name="Liu Y."/>
            <person name="Xu W."/>
            <person name="Pan J."/>
            <person name="Luo Z.H."/>
            <person name="Li M."/>
        </authorList>
    </citation>
    <scope>NUCLEOTIDE SEQUENCE [LARGE SCALE GENOMIC DNA]</scope>
    <source>
        <strain evidence="2">SpSt-102</strain>
    </source>
</reference>
<keyword evidence="1" id="KW-1133">Transmembrane helix</keyword>
<gene>
    <name evidence="2" type="ORF">ENL71_00720</name>
</gene>
<comment type="caution">
    <text evidence="2">The sequence shown here is derived from an EMBL/GenBank/DDBJ whole genome shotgun (WGS) entry which is preliminary data.</text>
</comment>
<dbReference type="AlphaFoldDB" id="A0A7C5V4C9"/>
<feature type="transmembrane region" description="Helical" evidence="1">
    <location>
        <begin position="56"/>
        <end position="73"/>
    </location>
</feature>
<feature type="transmembrane region" description="Helical" evidence="1">
    <location>
        <begin position="93"/>
        <end position="114"/>
    </location>
</feature>